<evidence type="ECO:0000313" key="19">
    <source>
        <dbReference type="Proteomes" id="UP001565200"/>
    </source>
</evidence>
<dbReference type="Proteomes" id="UP001565200">
    <property type="component" value="Unassembled WGS sequence"/>
</dbReference>
<reference evidence="18 19" key="1">
    <citation type="submission" date="2024-03" db="EMBL/GenBank/DDBJ databases">
        <title>Mouse gut bacterial collection (mGBC) of GemPharmatech.</title>
        <authorList>
            <person name="He Y."/>
            <person name="Dong L."/>
            <person name="Wu D."/>
            <person name="Gao X."/>
            <person name="Lin Z."/>
        </authorList>
    </citation>
    <scope>NUCLEOTIDE SEQUENCE [LARGE SCALE GENOMIC DNA]</scope>
    <source>
        <strain evidence="18 19">54-13</strain>
    </source>
</reference>
<evidence type="ECO:0000256" key="9">
    <source>
        <dbReference type="ARBA" id="ARBA00012523"/>
    </source>
</evidence>
<dbReference type="PIRSF" id="PIRSF006135">
    <property type="entry name" value="CobU"/>
    <property type="match status" value="1"/>
</dbReference>
<comment type="caution">
    <text evidence="18">The sequence shown here is derived from an EMBL/GenBank/DDBJ whole genome shotgun (WGS) entry which is preliminary data.</text>
</comment>
<keyword evidence="19" id="KW-1185">Reference proteome</keyword>
<dbReference type="CDD" id="cd00544">
    <property type="entry name" value="CobU"/>
    <property type="match status" value="1"/>
</dbReference>
<dbReference type="Pfam" id="PF02283">
    <property type="entry name" value="CobU"/>
    <property type="match status" value="1"/>
</dbReference>
<keyword evidence="18" id="KW-0548">Nucleotidyltransferase</keyword>
<evidence type="ECO:0000256" key="12">
    <source>
        <dbReference type="ARBA" id="ARBA00022741"/>
    </source>
</evidence>
<dbReference type="PANTHER" id="PTHR34848">
    <property type="match status" value="1"/>
</dbReference>
<evidence type="ECO:0000256" key="13">
    <source>
        <dbReference type="ARBA" id="ARBA00022777"/>
    </source>
</evidence>
<evidence type="ECO:0000256" key="6">
    <source>
        <dbReference type="ARBA" id="ARBA00005159"/>
    </source>
</evidence>
<evidence type="ECO:0000256" key="3">
    <source>
        <dbReference type="ARBA" id="ARBA00001522"/>
    </source>
</evidence>
<evidence type="ECO:0000256" key="5">
    <source>
        <dbReference type="ARBA" id="ARBA00004692"/>
    </source>
</evidence>
<evidence type="ECO:0000313" key="18">
    <source>
        <dbReference type="EMBL" id="MEY8245065.1"/>
    </source>
</evidence>
<comment type="similarity">
    <text evidence="7">Belongs to the CobU/CobP family.</text>
</comment>
<comment type="function">
    <text evidence="4">Catalyzes ATP-dependent phosphorylation of adenosylcobinamide and addition of GMP to adenosylcobinamide phosphate.</text>
</comment>
<organism evidence="18 19">
    <name type="scientific">Heminiphilus faecis</name>
    <dbReference type="NCBI Taxonomy" id="2601703"/>
    <lineage>
        <taxon>Bacteria</taxon>
        <taxon>Pseudomonadati</taxon>
        <taxon>Bacteroidota</taxon>
        <taxon>Bacteroidia</taxon>
        <taxon>Bacteroidales</taxon>
        <taxon>Muribaculaceae</taxon>
        <taxon>Heminiphilus</taxon>
    </lineage>
</organism>
<protein>
    <recommendedName>
        <fullName evidence="16">Adenosylcobinamide kinase</fullName>
        <ecNumber evidence="8">2.7.1.156</ecNumber>
        <ecNumber evidence="9">2.7.7.62</ecNumber>
    </recommendedName>
    <alternativeName>
        <fullName evidence="17">Adenosylcobinamide-phosphate guanylyltransferase</fullName>
    </alternativeName>
</protein>
<dbReference type="InterPro" id="IPR003203">
    <property type="entry name" value="CobU/CobP"/>
</dbReference>
<dbReference type="GO" id="GO:0008820">
    <property type="term" value="F:cobinamide phosphate guanylyltransferase activity"/>
    <property type="evidence" value="ECO:0007669"/>
    <property type="project" value="UniProtKB-EC"/>
</dbReference>
<keyword evidence="11 18" id="KW-0808">Transferase</keyword>
<dbReference type="PANTHER" id="PTHR34848:SF1">
    <property type="entry name" value="BIFUNCTIONAL ADENOSYLCOBALAMIN BIOSYNTHESIS PROTEIN COBU"/>
    <property type="match status" value="1"/>
</dbReference>
<comment type="catalytic activity">
    <reaction evidence="3">
        <text>adenosylcob(III)inamide + GTP = adenosylcob(III)inamide phosphate + GDP + H(+)</text>
        <dbReference type="Rhea" id="RHEA:15765"/>
        <dbReference type="ChEBI" id="CHEBI:2480"/>
        <dbReference type="ChEBI" id="CHEBI:15378"/>
        <dbReference type="ChEBI" id="CHEBI:37565"/>
        <dbReference type="ChEBI" id="CHEBI:58189"/>
        <dbReference type="ChEBI" id="CHEBI:58502"/>
        <dbReference type="EC" id="2.7.1.156"/>
    </reaction>
</comment>
<gene>
    <name evidence="18" type="ORF">AAK873_05460</name>
</gene>
<name>A0ABV4CX03_9BACT</name>
<keyword evidence="13 18" id="KW-0418">Kinase</keyword>
<dbReference type="GO" id="GO:0043752">
    <property type="term" value="F:adenosylcobinamide kinase activity"/>
    <property type="evidence" value="ECO:0007669"/>
    <property type="project" value="UniProtKB-EC"/>
</dbReference>
<sequence>MGKTILITGGQRSGKSEFAERLAMAISDRPVYIATARVYDEEFRQRVEAHKARRGPCWISVEEPLYPSRYSHIGTTVLVDCVTLWATNMFFEHGEDVNKAYAAFCDEFDSFVTEDADYILVTNEIGMGGTSDNPMQRRFTDLQGLVNRYVAEKSDEVYLLISGIDIKIKG</sequence>
<comment type="catalytic activity">
    <reaction evidence="1">
        <text>adenosylcob(III)inamide + ATP = adenosylcob(III)inamide phosphate + ADP + H(+)</text>
        <dbReference type="Rhea" id="RHEA:15769"/>
        <dbReference type="ChEBI" id="CHEBI:2480"/>
        <dbReference type="ChEBI" id="CHEBI:15378"/>
        <dbReference type="ChEBI" id="CHEBI:30616"/>
        <dbReference type="ChEBI" id="CHEBI:58502"/>
        <dbReference type="ChEBI" id="CHEBI:456216"/>
        <dbReference type="EC" id="2.7.1.156"/>
    </reaction>
</comment>
<proteinExistence type="inferred from homology"/>
<dbReference type="InterPro" id="IPR027417">
    <property type="entry name" value="P-loop_NTPase"/>
</dbReference>
<evidence type="ECO:0000256" key="7">
    <source>
        <dbReference type="ARBA" id="ARBA00007490"/>
    </source>
</evidence>
<dbReference type="Gene3D" id="3.40.50.300">
    <property type="entry name" value="P-loop containing nucleotide triphosphate hydrolases"/>
    <property type="match status" value="1"/>
</dbReference>
<keyword evidence="15" id="KW-0342">GTP-binding</keyword>
<evidence type="ECO:0000256" key="4">
    <source>
        <dbReference type="ARBA" id="ARBA00003889"/>
    </source>
</evidence>
<keyword evidence="14" id="KW-0067">ATP-binding</keyword>
<keyword evidence="10" id="KW-0169">Cobalamin biosynthesis</keyword>
<comment type="catalytic activity">
    <reaction evidence="2">
        <text>adenosylcob(III)inamide phosphate + GTP + H(+) = adenosylcob(III)inamide-GDP + diphosphate</text>
        <dbReference type="Rhea" id="RHEA:22712"/>
        <dbReference type="ChEBI" id="CHEBI:15378"/>
        <dbReference type="ChEBI" id="CHEBI:33019"/>
        <dbReference type="ChEBI" id="CHEBI:37565"/>
        <dbReference type="ChEBI" id="CHEBI:58502"/>
        <dbReference type="ChEBI" id="CHEBI:60487"/>
        <dbReference type="EC" id="2.7.7.62"/>
    </reaction>
</comment>
<evidence type="ECO:0000256" key="8">
    <source>
        <dbReference type="ARBA" id="ARBA00012016"/>
    </source>
</evidence>
<keyword evidence="12" id="KW-0547">Nucleotide-binding</keyword>
<dbReference type="EC" id="2.7.1.156" evidence="8"/>
<comment type="pathway">
    <text evidence="5">Cofactor biosynthesis; adenosylcobalamin biosynthesis; adenosylcobalamin from cob(II)yrinate a,c-diamide: step 6/7.</text>
</comment>
<evidence type="ECO:0000256" key="11">
    <source>
        <dbReference type="ARBA" id="ARBA00022679"/>
    </source>
</evidence>
<dbReference type="RefSeq" id="WP_121699396.1">
    <property type="nucleotide sequence ID" value="NZ_JBCLPP010000011.1"/>
</dbReference>
<evidence type="ECO:0000256" key="10">
    <source>
        <dbReference type="ARBA" id="ARBA00022573"/>
    </source>
</evidence>
<dbReference type="EMBL" id="JBCLPP010000011">
    <property type="protein sequence ID" value="MEY8245065.1"/>
    <property type="molecule type" value="Genomic_DNA"/>
</dbReference>
<evidence type="ECO:0000256" key="16">
    <source>
        <dbReference type="ARBA" id="ARBA00029570"/>
    </source>
</evidence>
<evidence type="ECO:0000256" key="15">
    <source>
        <dbReference type="ARBA" id="ARBA00023134"/>
    </source>
</evidence>
<evidence type="ECO:0000256" key="17">
    <source>
        <dbReference type="ARBA" id="ARBA00030571"/>
    </source>
</evidence>
<evidence type="ECO:0000256" key="1">
    <source>
        <dbReference type="ARBA" id="ARBA00000312"/>
    </source>
</evidence>
<dbReference type="EC" id="2.7.7.62" evidence="9"/>
<evidence type="ECO:0000256" key="2">
    <source>
        <dbReference type="ARBA" id="ARBA00000711"/>
    </source>
</evidence>
<accession>A0ABV4CX03</accession>
<comment type="pathway">
    <text evidence="6">Cofactor biosynthesis; adenosylcobalamin biosynthesis; adenosylcobalamin from cob(II)yrinate a,c-diamide: step 5/7.</text>
</comment>
<dbReference type="SUPFAM" id="SSF52540">
    <property type="entry name" value="P-loop containing nucleoside triphosphate hydrolases"/>
    <property type="match status" value="1"/>
</dbReference>
<evidence type="ECO:0000256" key="14">
    <source>
        <dbReference type="ARBA" id="ARBA00022840"/>
    </source>
</evidence>